<evidence type="ECO:0000313" key="2">
    <source>
        <dbReference type="EMBL" id="CAK0903094.1"/>
    </source>
</evidence>
<comment type="caution">
    <text evidence="2">The sequence shown here is derived from an EMBL/GenBank/DDBJ whole genome shotgun (WGS) entry which is preliminary data.</text>
</comment>
<feature type="region of interest" description="Disordered" evidence="1">
    <location>
        <begin position="158"/>
        <end position="490"/>
    </location>
</feature>
<proteinExistence type="predicted"/>
<dbReference type="EMBL" id="CAUYUJ010021169">
    <property type="protein sequence ID" value="CAK0903094.1"/>
    <property type="molecule type" value="Genomic_DNA"/>
</dbReference>
<feature type="compositionally biased region" description="Low complexity" evidence="1">
    <location>
        <begin position="457"/>
        <end position="466"/>
    </location>
</feature>
<feature type="compositionally biased region" description="Low complexity" evidence="1">
    <location>
        <begin position="426"/>
        <end position="449"/>
    </location>
</feature>
<name>A0ABN9XXI3_9DINO</name>
<keyword evidence="3" id="KW-1185">Reference proteome</keyword>
<evidence type="ECO:0000256" key="1">
    <source>
        <dbReference type="SAM" id="MobiDB-lite"/>
    </source>
</evidence>
<feature type="compositionally biased region" description="Pro residues" evidence="1">
    <location>
        <begin position="193"/>
        <end position="206"/>
    </location>
</feature>
<sequence length="490" mass="49298">AAPADPKKAPSVASRLPPRPAVPLGGRGSGPAASQAAKGDPLPKALEETSVAEMPAGSLLDALGPRAPTTPPKKKKRPQEQPALAPASSFRAAGGLPGAPQWPKAFVFGPPGLSQPSLAPAAVAKSTSRHFFLSLARMRNQPRPPVLAPAAPARVLAVDAAAPPAPPRAPTSPKARRGEGPPRAPSEDGAPAPASPKGPEEPPQGQPRPAEGADPMGDFYATRQVGPAAGGAGPAPASTAQPKPVQLPTPQPKPALGKEPGARATPQPPKLPPPAWLIQKANGPGPAAAAEAPGGPPPPPAQAAATAAGPLGPAGQFGGDQGPAGQLAPPPRPAGPPQAQGEKPGWAKRPIMLPSGPLMPVSFVLPHPHSQQLPRQMPQITIPFHSPPYAARPKLPGPQEPARPPSDAILMKNPGPAPKTPPRQPPKAQAAAAQPQAAAAQPPKAQAVLPAPPAPPSGAEVAVPMPVSRPCPRPPAPPARERSRSRSPRK</sequence>
<feature type="region of interest" description="Disordered" evidence="1">
    <location>
        <begin position="1"/>
        <end position="126"/>
    </location>
</feature>
<organism evidence="2 3">
    <name type="scientific">Prorocentrum cordatum</name>
    <dbReference type="NCBI Taxonomy" id="2364126"/>
    <lineage>
        <taxon>Eukaryota</taxon>
        <taxon>Sar</taxon>
        <taxon>Alveolata</taxon>
        <taxon>Dinophyceae</taxon>
        <taxon>Prorocentrales</taxon>
        <taxon>Prorocentraceae</taxon>
        <taxon>Prorocentrum</taxon>
    </lineage>
</organism>
<evidence type="ECO:0000313" key="3">
    <source>
        <dbReference type="Proteomes" id="UP001189429"/>
    </source>
</evidence>
<feature type="compositionally biased region" description="Low complexity" evidence="1">
    <location>
        <begin position="281"/>
        <end position="293"/>
    </location>
</feature>
<feature type="compositionally biased region" description="Pro residues" evidence="1">
    <location>
        <begin position="415"/>
        <end position="425"/>
    </location>
</feature>
<dbReference type="Proteomes" id="UP001189429">
    <property type="component" value="Unassembled WGS sequence"/>
</dbReference>
<feature type="non-terminal residue" evidence="2">
    <location>
        <position position="1"/>
    </location>
</feature>
<protein>
    <submittedName>
        <fullName evidence="2">Uncharacterized protein</fullName>
    </submittedName>
</protein>
<feature type="compositionally biased region" description="Pro residues" evidence="1">
    <location>
        <begin position="395"/>
        <end position="404"/>
    </location>
</feature>
<feature type="compositionally biased region" description="Pro residues" evidence="1">
    <location>
        <begin position="266"/>
        <end position="275"/>
    </location>
</feature>
<feature type="compositionally biased region" description="Pro residues" evidence="1">
    <location>
        <begin position="467"/>
        <end position="478"/>
    </location>
</feature>
<feature type="compositionally biased region" description="Low complexity" evidence="1">
    <location>
        <begin position="302"/>
        <end position="314"/>
    </location>
</feature>
<accession>A0ABN9XXI3</accession>
<reference evidence="2" key="1">
    <citation type="submission" date="2023-10" db="EMBL/GenBank/DDBJ databases">
        <authorList>
            <person name="Chen Y."/>
            <person name="Shah S."/>
            <person name="Dougan E. K."/>
            <person name="Thang M."/>
            <person name="Chan C."/>
        </authorList>
    </citation>
    <scope>NUCLEOTIDE SEQUENCE [LARGE SCALE GENOMIC DNA]</scope>
</reference>
<gene>
    <name evidence="2" type="ORF">PCOR1329_LOCUS79496</name>
</gene>